<evidence type="ECO:0000313" key="8">
    <source>
        <dbReference type="Proteomes" id="UP000236729"/>
    </source>
</evidence>
<dbReference type="Proteomes" id="UP000236729">
    <property type="component" value="Unassembled WGS sequence"/>
</dbReference>
<dbReference type="InterPro" id="IPR016032">
    <property type="entry name" value="Sig_transdc_resp-reg_C-effctor"/>
</dbReference>
<dbReference type="EMBL" id="FNVB01000020">
    <property type="protein sequence ID" value="SEG98558.1"/>
    <property type="molecule type" value="Genomic_DNA"/>
</dbReference>
<dbReference type="PRINTS" id="PR00038">
    <property type="entry name" value="HTHLUXR"/>
</dbReference>
<dbReference type="SMR" id="A0A1H6EL43"/>
<keyword evidence="7" id="KW-1185">Reference proteome</keyword>
<dbReference type="EMBL" id="FOME01000025">
    <property type="protein sequence ID" value="SFF28562.1"/>
    <property type="molecule type" value="Genomic_DNA"/>
</dbReference>
<dbReference type="InterPro" id="IPR036388">
    <property type="entry name" value="WH-like_DNA-bd_sf"/>
</dbReference>
<dbReference type="CDD" id="cd06170">
    <property type="entry name" value="LuxR_C_like"/>
    <property type="match status" value="1"/>
</dbReference>
<dbReference type="Gene3D" id="1.10.10.10">
    <property type="entry name" value="Winged helix-like DNA-binding domain superfamily/Winged helix DNA-binding domain"/>
    <property type="match status" value="1"/>
</dbReference>
<dbReference type="SMART" id="SM00421">
    <property type="entry name" value="HTH_LUXR"/>
    <property type="match status" value="1"/>
</dbReference>
<protein>
    <submittedName>
        <fullName evidence="5">Regulatory protein, luxR family</fullName>
    </submittedName>
</protein>
<gene>
    <name evidence="5" type="ORF">SAMN02982929_07124</name>
    <name evidence="6" type="ORF">SAMN05216506_12544</name>
</gene>
<dbReference type="GO" id="GO:0006355">
    <property type="term" value="P:regulation of DNA-templated transcription"/>
    <property type="evidence" value="ECO:0007669"/>
    <property type="project" value="InterPro"/>
</dbReference>
<dbReference type="PANTHER" id="PTHR44688:SF16">
    <property type="entry name" value="DNA-BINDING TRANSCRIPTIONAL ACTIVATOR DEVR_DOSR"/>
    <property type="match status" value="1"/>
</dbReference>
<evidence type="ECO:0000259" key="4">
    <source>
        <dbReference type="PROSITE" id="PS50043"/>
    </source>
</evidence>
<reference evidence="5" key="2">
    <citation type="submission" date="2016-10" db="EMBL/GenBank/DDBJ databases">
        <authorList>
            <person name="de Groot N.N."/>
        </authorList>
    </citation>
    <scope>NUCLEOTIDE SEQUENCE [LARGE SCALE GENOMIC DNA]</scope>
    <source>
        <strain evidence="5">ATCC 20501</strain>
    </source>
</reference>
<dbReference type="Pfam" id="PF00196">
    <property type="entry name" value="GerE"/>
    <property type="match status" value="1"/>
</dbReference>
<name>A0A1H6EL43_9PSEU</name>
<keyword evidence="2" id="KW-0238">DNA-binding</keyword>
<dbReference type="GO" id="GO:0003677">
    <property type="term" value="F:DNA binding"/>
    <property type="evidence" value="ECO:0007669"/>
    <property type="project" value="UniProtKB-KW"/>
</dbReference>
<accession>A0A1H6EL43</accession>
<evidence type="ECO:0000256" key="2">
    <source>
        <dbReference type="ARBA" id="ARBA00023125"/>
    </source>
</evidence>
<proteinExistence type="predicted"/>
<dbReference type="RefSeq" id="WP_177247861.1">
    <property type="nucleotide sequence ID" value="NZ_FNVB01000020.1"/>
</dbReference>
<evidence type="ECO:0000313" key="7">
    <source>
        <dbReference type="Proteomes" id="UP000199690"/>
    </source>
</evidence>
<dbReference type="SUPFAM" id="SSF46894">
    <property type="entry name" value="C-terminal effector domain of the bipartite response regulators"/>
    <property type="match status" value="1"/>
</dbReference>
<reference evidence="7 8" key="1">
    <citation type="submission" date="2016-10" db="EMBL/GenBank/DDBJ databases">
        <authorList>
            <person name="Varghese N."/>
            <person name="Submissions S."/>
        </authorList>
    </citation>
    <scope>NUCLEOTIDE SEQUENCE [LARGE SCALE GENOMIC DNA]</scope>
    <source>
        <strain evidence="8">ATCC 20501</strain>
        <strain evidence="6 7">CGMCC 4.3529</strain>
    </source>
</reference>
<evidence type="ECO:0000313" key="6">
    <source>
        <dbReference type="EMBL" id="SFF28562.1"/>
    </source>
</evidence>
<dbReference type="PANTHER" id="PTHR44688">
    <property type="entry name" value="DNA-BINDING TRANSCRIPTIONAL ACTIVATOR DEVR_DOSR"/>
    <property type="match status" value="1"/>
</dbReference>
<keyword evidence="3" id="KW-0804">Transcription</keyword>
<dbReference type="AlphaFoldDB" id="A0A1H6EL43"/>
<organism evidence="5 8">
    <name type="scientific">Saccharopolyspora kobensis</name>
    <dbReference type="NCBI Taxonomy" id="146035"/>
    <lineage>
        <taxon>Bacteria</taxon>
        <taxon>Bacillati</taxon>
        <taxon>Actinomycetota</taxon>
        <taxon>Actinomycetes</taxon>
        <taxon>Pseudonocardiales</taxon>
        <taxon>Pseudonocardiaceae</taxon>
        <taxon>Saccharopolyspora</taxon>
    </lineage>
</organism>
<sequence length="150" mass="16696">MLHRCRALLGEIEPEMPGAELLNHPFERARGALQFGQWLRRNRQPARARDALQPSIPLFDEVGARPWAELARSELRACGGSAAGNTAEALTAQEREVAVLAARGLTNREIATRLFISHRTVGHHLQKVFRKLGIPSRAGLRDIDLVRLDP</sequence>
<dbReference type="Proteomes" id="UP000199690">
    <property type="component" value="Unassembled WGS sequence"/>
</dbReference>
<keyword evidence="1" id="KW-0805">Transcription regulation</keyword>
<feature type="domain" description="HTH luxR-type" evidence="4">
    <location>
        <begin position="83"/>
        <end position="148"/>
    </location>
</feature>
<evidence type="ECO:0000256" key="3">
    <source>
        <dbReference type="ARBA" id="ARBA00023163"/>
    </source>
</evidence>
<dbReference type="PROSITE" id="PS50043">
    <property type="entry name" value="HTH_LUXR_2"/>
    <property type="match status" value="1"/>
</dbReference>
<evidence type="ECO:0000256" key="1">
    <source>
        <dbReference type="ARBA" id="ARBA00023015"/>
    </source>
</evidence>
<dbReference type="InterPro" id="IPR000792">
    <property type="entry name" value="Tscrpt_reg_LuxR_C"/>
</dbReference>
<evidence type="ECO:0000313" key="5">
    <source>
        <dbReference type="EMBL" id="SEG98558.1"/>
    </source>
</evidence>
<accession>A0A1I2HFU7</accession>